<dbReference type="GO" id="GO:0006457">
    <property type="term" value="P:protein folding"/>
    <property type="evidence" value="ECO:0007669"/>
    <property type="project" value="InterPro"/>
</dbReference>
<dbReference type="EMBL" id="LNYP01000024">
    <property type="protein sequence ID" value="KTD38776.1"/>
    <property type="molecule type" value="Genomic_DNA"/>
</dbReference>
<dbReference type="SUPFAM" id="SSF158442">
    <property type="entry name" value="DsbB-like"/>
    <property type="match status" value="1"/>
</dbReference>
<comment type="caution">
    <text evidence="6">The sequence shown here is derived from an EMBL/GenBank/DDBJ whole genome shotgun (WGS) entry which is preliminary data.</text>
</comment>
<evidence type="ECO:0000256" key="4">
    <source>
        <dbReference type="ARBA" id="ARBA00023136"/>
    </source>
</evidence>
<evidence type="ECO:0000256" key="5">
    <source>
        <dbReference type="SAM" id="Phobius"/>
    </source>
</evidence>
<sequence>MMTQHKLHLVGNRIGLIIVSFILIFAFADQLFRHDIPCPLCLLQRIAFVGIGLCCCMNLKCGIKPSHYGLMLLSAVLGFAISLRQLFLHMAPGDPGYGPLLFNLHLYTWSAVGFFIILGLIAIAMLLEHGFSDTLIPLGKPTLLLMGGFLILILANGISTFIECGVLICPDNPEHYNLLMSSPDSKN</sequence>
<feature type="transmembrane region" description="Helical" evidence="5">
    <location>
        <begin position="68"/>
        <end position="87"/>
    </location>
</feature>
<feature type="transmembrane region" description="Helical" evidence="5">
    <location>
        <begin position="143"/>
        <end position="162"/>
    </location>
</feature>
<evidence type="ECO:0000256" key="2">
    <source>
        <dbReference type="ARBA" id="ARBA00022692"/>
    </source>
</evidence>
<evidence type="ECO:0000256" key="3">
    <source>
        <dbReference type="ARBA" id="ARBA00022989"/>
    </source>
</evidence>
<gene>
    <name evidence="6" type="primary">lidJ</name>
    <name evidence="6" type="ORF">Loak_1264</name>
</gene>
<dbReference type="PATRIC" id="fig|29423.5.peg.1324"/>
<evidence type="ECO:0000256" key="1">
    <source>
        <dbReference type="ARBA" id="ARBA00004141"/>
    </source>
</evidence>
<feature type="transmembrane region" description="Helical" evidence="5">
    <location>
        <begin position="42"/>
        <end position="61"/>
    </location>
</feature>
<dbReference type="AlphaFoldDB" id="A0A0W0X2Q6"/>
<dbReference type="InterPro" id="IPR003752">
    <property type="entry name" value="DiS_bond_form_DsbB/BdbC"/>
</dbReference>
<dbReference type="Pfam" id="PF02600">
    <property type="entry name" value="DsbB"/>
    <property type="match status" value="1"/>
</dbReference>
<accession>A0A0W0X2Q6</accession>
<dbReference type="Proteomes" id="UP000054858">
    <property type="component" value="Unassembled WGS sequence"/>
</dbReference>
<protein>
    <submittedName>
        <fullName evidence="6">Transmembrane protein</fullName>
    </submittedName>
</protein>
<dbReference type="InterPro" id="IPR023380">
    <property type="entry name" value="DsbB-like_sf"/>
</dbReference>
<keyword evidence="4 5" id="KW-0472">Membrane</keyword>
<feature type="transmembrane region" description="Helical" evidence="5">
    <location>
        <begin position="7"/>
        <end position="27"/>
    </location>
</feature>
<feature type="transmembrane region" description="Helical" evidence="5">
    <location>
        <begin position="107"/>
        <end position="131"/>
    </location>
</feature>
<comment type="subcellular location">
    <subcellularLocation>
        <location evidence="1">Membrane</location>
        <topology evidence="1">Multi-pass membrane protein</topology>
    </subcellularLocation>
</comment>
<dbReference type="Gene3D" id="1.20.1550.10">
    <property type="entry name" value="DsbB-like"/>
    <property type="match status" value="1"/>
</dbReference>
<proteinExistence type="predicted"/>
<dbReference type="RefSeq" id="WP_025386362.1">
    <property type="nucleotide sequence ID" value="NZ_KV441803.1"/>
</dbReference>
<organism evidence="6 7">
    <name type="scientific">Legionella oakridgensis</name>
    <dbReference type="NCBI Taxonomy" id="29423"/>
    <lineage>
        <taxon>Bacteria</taxon>
        <taxon>Pseudomonadati</taxon>
        <taxon>Pseudomonadota</taxon>
        <taxon>Gammaproteobacteria</taxon>
        <taxon>Legionellales</taxon>
        <taxon>Legionellaceae</taxon>
        <taxon>Legionella</taxon>
    </lineage>
</organism>
<evidence type="ECO:0000313" key="6">
    <source>
        <dbReference type="EMBL" id="KTD38776.1"/>
    </source>
</evidence>
<evidence type="ECO:0000313" key="7">
    <source>
        <dbReference type="Proteomes" id="UP000054858"/>
    </source>
</evidence>
<keyword evidence="2 5" id="KW-0812">Transmembrane</keyword>
<keyword evidence="3 5" id="KW-1133">Transmembrane helix</keyword>
<reference evidence="6 7" key="1">
    <citation type="submission" date="2015-11" db="EMBL/GenBank/DDBJ databases">
        <title>Genomic analysis of 38 Legionella species identifies large and diverse effector repertoires.</title>
        <authorList>
            <person name="Burstein D."/>
            <person name="Amaro F."/>
            <person name="Zusman T."/>
            <person name="Lifshitz Z."/>
            <person name="Cohen O."/>
            <person name="Gilbert J.A."/>
            <person name="Pupko T."/>
            <person name="Shuman H.A."/>
            <person name="Segal G."/>
        </authorList>
    </citation>
    <scope>NUCLEOTIDE SEQUENCE [LARGE SCALE GENOMIC DNA]</scope>
    <source>
        <strain evidence="6 7">Oak Ridge-10</strain>
    </source>
</reference>
<dbReference type="GO" id="GO:0015035">
    <property type="term" value="F:protein-disulfide reductase activity"/>
    <property type="evidence" value="ECO:0007669"/>
    <property type="project" value="InterPro"/>
</dbReference>
<name>A0A0W0X2Q6_9GAMM</name>
<dbReference type="GO" id="GO:0016020">
    <property type="term" value="C:membrane"/>
    <property type="evidence" value="ECO:0007669"/>
    <property type="project" value="UniProtKB-SubCell"/>
</dbReference>